<evidence type="ECO:0000313" key="7">
    <source>
        <dbReference type="Proteomes" id="UP000030635"/>
    </source>
</evidence>
<dbReference type="Pfam" id="PF13520">
    <property type="entry name" value="AA_permease_2"/>
    <property type="match status" value="1"/>
</dbReference>
<dbReference type="AlphaFoldDB" id="A0A0A7FWP9"/>
<feature type="transmembrane region" description="Helical" evidence="5">
    <location>
        <begin position="431"/>
        <end position="449"/>
    </location>
</feature>
<organism evidence="6 7">
    <name type="scientific">Clostridium baratii str. Sullivan</name>
    <dbReference type="NCBI Taxonomy" id="1415775"/>
    <lineage>
        <taxon>Bacteria</taxon>
        <taxon>Bacillati</taxon>
        <taxon>Bacillota</taxon>
        <taxon>Clostridia</taxon>
        <taxon>Eubacteriales</taxon>
        <taxon>Clostridiaceae</taxon>
        <taxon>Clostridium</taxon>
    </lineage>
</organism>
<reference evidence="6 7" key="1">
    <citation type="journal article" date="2015" name="Infect. Genet. Evol.">
        <title>Genomic sequences of six botulinum neurotoxin-producing strains representing three clostridial species illustrate the mobility and diversity of botulinum neurotoxin genes.</title>
        <authorList>
            <person name="Smith T.J."/>
            <person name="Hill K.K."/>
            <person name="Xie G."/>
            <person name="Foley B.T."/>
            <person name="Williamson C.H."/>
            <person name="Foster J.T."/>
            <person name="Johnson S.L."/>
            <person name="Chertkov O."/>
            <person name="Teshima H."/>
            <person name="Gibbons H.S."/>
            <person name="Johnsky L.A."/>
            <person name="Karavis M.A."/>
            <person name="Smith L.A."/>
        </authorList>
    </citation>
    <scope>NUCLEOTIDE SEQUENCE [LARGE SCALE GENOMIC DNA]</scope>
    <source>
        <strain evidence="6">Sullivan</strain>
    </source>
</reference>
<comment type="subcellular location">
    <subcellularLocation>
        <location evidence="1">Membrane</location>
        <topology evidence="1">Multi-pass membrane protein</topology>
    </subcellularLocation>
</comment>
<evidence type="ECO:0000256" key="2">
    <source>
        <dbReference type="ARBA" id="ARBA00022692"/>
    </source>
</evidence>
<dbReference type="PANTHER" id="PTHR47704">
    <property type="entry name" value="POTASSIUM TRANSPORTER KIMA"/>
    <property type="match status" value="1"/>
</dbReference>
<dbReference type="GO" id="GO:0016020">
    <property type="term" value="C:membrane"/>
    <property type="evidence" value="ECO:0007669"/>
    <property type="project" value="UniProtKB-SubCell"/>
</dbReference>
<evidence type="ECO:0000256" key="5">
    <source>
        <dbReference type="SAM" id="Phobius"/>
    </source>
</evidence>
<name>A0A0A7FWP9_9CLOT</name>
<dbReference type="HOGENOM" id="CLU_017999_1_1_9"/>
<evidence type="ECO:0000256" key="4">
    <source>
        <dbReference type="ARBA" id="ARBA00023136"/>
    </source>
</evidence>
<protein>
    <submittedName>
        <fullName evidence="6">Amino acid permease family protein</fullName>
    </submittedName>
</protein>
<feature type="transmembrane region" description="Helical" evidence="5">
    <location>
        <begin position="171"/>
        <end position="191"/>
    </location>
</feature>
<feature type="transmembrane region" description="Helical" evidence="5">
    <location>
        <begin position="142"/>
        <end position="159"/>
    </location>
</feature>
<evidence type="ECO:0000256" key="3">
    <source>
        <dbReference type="ARBA" id="ARBA00022989"/>
    </source>
</evidence>
<dbReference type="eggNOG" id="COG0531">
    <property type="taxonomic scope" value="Bacteria"/>
</dbReference>
<dbReference type="RefSeq" id="WP_039316293.1">
    <property type="nucleotide sequence ID" value="NZ_CP006905.1"/>
</dbReference>
<evidence type="ECO:0000313" key="6">
    <source>
        <dbReference type="EMBL" id="AIY83320.1"/>
    </source>
</evidence>
<sequence>MKISHLLIGKPLMTKELKNQKYNALWGLPILSSDAISSVAYAGAAILGVLIPYAGLASYKYMLLVTIAILLLMFFLICSYKQVIDCYPTGGGAYIVAKDNFGTKASLLAASALIVDYILTVAVSSTASCDAITSAFPVLSKYKIIITIVLILFLTIGNLRGIRESSKLFGIPTYLFAISIIFMIVVGIIKVKVLGYTPKPIYALPSFSKDITALVFLKAFASGCTALTGIEAVSNAVPAFKEPSQKNAKHVLYFLGLLVFLILGGLSYLSTLYYTIPNESQTLISQMATEIFGNNIFYYIIQFTTAIILLMAANTAFSGLPLLWSIISKDGFAPRQLGNVGRRLSYSNGIILLSTISILLVVIFKGDLELLLPLYAIGVFISFTVSQSGMLVKWHRAKPTGWRHKAFVNGVGLVVSAFTLIVITVSKFTHGAWIICIIIPILVFSMLRVKKYYDYAYNQLKINSGENITEYAKVPHKNHTVLLIDSLNKSFVKCYNYAKTLQSDITIIHVSTDPNKDIKLSQSLKDFGINEEITFLPSPYREIRTTFCKFLQKMSSETWKDDKITVVFPQLISSHIHDNFLHNQLTLIMRTSLLTQKHIAIVTIPYIIK</sequence>
<keyword evidence="3 5" id="KW-1133">Transmembrane helix</keyword>
<feature type="transmembrane region" description="Helical" evidence="5">
    <location>
        <begin position="251"/>
        <end position="276"/>
    </location>
</feature>
<dbReference type="Proteomes" id="UP000030635">
    <property type="component" value="Chromosome"/>
</dbReference>
<dbReference type="InterPro" id="IPR002293">
    <property type="entry name" value="AA/rel_permease1"/>
</dbReference>
<feature type="transmembrane region" description="Helical" evidence="5">
    <location>
        <begin position="35"/>
        <end position="55"/>
    </location>
</feature>
<feature type="transmembrane region" description="Helical" evidence="5">
    <location>
        <begin position="296"/>
        <end position="323"/>
    </location>
</feature>
<keyword evidence="4 5" id="KW-0472">Membrane</keyword>
<feature type="transmembrane region" description="Helical" evidence="5">
    <location>
        <begin position="61"/>
        <end position="80"/>
    </location>
</feature>
<proteinExistence type="predicted"/>
<keyword evidence="7" id="KW-1185">Reference proteome</keyword>
<accession>A0A0A7FWP9</accession>
<dbReference type="Gene3D" id="1.20.1740.10">
    <property type="entry name" value="Amino acid/polyamine transporter I"/>
    <property type="match status" value="1"/>
</dbReference>
<feature type="transmembrane region" description="Helical" evidence="5">
    <location>
        <begin position="406"/>
        <end position="425"/>
    </location>
</feature>
<dbReference type="KEGG" id="cbv:U729_2944"/>
<keyword evidence="2 5" id="KW-0812">Transmembrane</keyword>
<dbReference type="InterPro" id="IPR053153">
    <property type="entry name" value="APC_K+_Transporter"/>
</dbReference>
<evidence type="ECO:0000256" key="1">
    <source>
        <dbReference type="ARBA" id="ARBA00004141"/>
    </source>
</evidence>
<feature type="transmembrane region" description="Helical" evidence="5">
    <location>
        <begin position="370"/>
        <end position="394"/>
    </location>
</feature>
<gene>
    <name evidence="6" type="ORF">U729_2944</name>
</gene>
<dbReference type="GO" id="GO:0022857">
    <property type="term" value="F:transmembrane transporter activity"/>
    <property type="evidence" value="ECO:0007669"/>
    <property type="project" value="InterPro"/>
</dbReference>
<dbReference type="EMBL" id="CP006905">
    <property type="protein sequence ID" value="AIY83320.1"/>
    <property type="molecule type" value="Genomic_DNA"/>
</dbReference>
<dbReference type="PANTHER" id="PTHR47704:SF1">
    <property type="entry name" value="POTASSIUM TRANSPORTER KIMA"/>
    <property type="match status" value="1"/>
</dbReference>
<dbReference type="STRING" id="1561.NPD11_83"/>
<feature type="transmembrane region" description="Helical" evidence="5">
    <location>
        <begin position="344"/>
        <end position="364"/>
    </location>
</feature>
<feature type="transmembrane region" description="Helical" evidence="5">
    <location>
        <begin position="101"/>
        <end position="122"/>
    </location>
</feature>
<dbReference type="OrthoDB" id="9759676at2"/>
<feature type="transmembrane region" description="Helical" evidence="5">
    <location>
        <begin position="211"/>
        <end position="230"/>
    </location>
</feature>